<dbReference type="PANTHER" id="PTHR33841:SF1">
    <property type="entry name" value="DNA METHYLTRANSFERASE A"/>
    <property type="match status" value="1"/>
</dbReference>
<sequence length="438" mass="47998">MTADIEPRLAESHTAAQAVTAAATRHARATGLLKPDTVLAEAHPALAGFADPRYNPAADLPVDVEAAPPPPSADWCTRYLGELYQAESTEARKGRALCQTPEFVSRLLLTCTWDNAVHALHRDPYPEAPAPLPVRAIDPACGTGHLLVDLLQAAFVDSQLRDREARVRDALAVVHGVDVDPFAVAIARYRLLVEACRWLRCRLDEAPPDLPIQVAAANSLLYRETAPAEDGALFAVDPAPADLTPPGGPHADAHLFPGILADGRYDVVVANPPYVTVKDPVERDAIRGAYRQVCSGRYSLAVPFEPLLHRLAKPGGWVARITANSFMKREFGRPLIERFFPTIHFEWVIDTSGAYIPGHGTPTVILVSRNQPPAGDRVRTVLGKRGEPTRPERPERGRVWRAIADAVYRFERGRRCAADLWREHDLAMPSITELEESA</sequence>
<dbReference type="GO" id="GO:0032259">
    <property type="term" value="P:methylation"/>
    <property type="evidence" value="ECO:0007669"/>
    <property type="project" value="UniProtKB-KW"/>
</dbReference>
<dbReference type="Pfam" id="PF07669">
    <property type="entry name" value="Eco57I"/>
    <property type="match status" value="1"/>
</dbReference>
<dbReference type="Gene3D" id="3.40.50.150">
    <property type="entry name" value="Vaccinia Virus protein VP39"/>
    <property type="match status" value="1"/>
</dbReference>
<evidence type="ECO:0000256" key="1">
    <source>
        <dbReference type="ARBA" id="ARBA00011900"/>
    </source>
</evidence>
<accession>A0ABW1IWP1</accession>
<dbReference type="EMBL" id="JBHSQW010000002">
    <property type="protein sequence ID" value="MFC5992909.1"/>
    <property type="molecule type" value="Genomic_DNA"/>
</dbReference>
<dbReference type="SUPFAM" id="SSF53335">
    <property type="entry name" value="S-adenosyl-L-methionine-dependent methyltransferases"/>
    <property type="match status" value="1"/>
</dbReference>
<keyword evidence="2 7" id="KW-0489">Methyltransferase</keyword>
<keyword evidence="8" id="KW-1185">Reference proteome</keyword>
<dbReference type="InterPro" id="IPR002052">
    <property type="entry name" value="DNA_methylase_N6_adenine_CS"/>
</dbReference>
<reference evidence="8" key="1">
    <citation type="journal article" date="2019" name="Int. J. Syst. Evol. Microbiol.">
        <title>The Global Catalogue of Microorganisms (GCM) 10K type strain sequencing project: providing services to taxonomists for standard genome sequencing and annotation.</title>
        <authorList>
            <consortium name="The Broad Institute Genomics Platform"/>
            <consortium name="The Broad Institute Genome Sequencing Center for Infectious Disease"/>
            <person name="Wu L."/>
            <person name="Ma J."/>
        </authorList>
    </citation>
    <scope>NUCLEOTIDE SEQUENCE [LARGE SCALE GENOMIC DNA]</scope>
    <source>
        <strain evidence="8">CCM 8391</strain>
    </source>
</reference>
<dbReference type="InterPro" id="IPR029063">
    <property type="entry name" value="SAM-dependent_MTases_sf"/>
</dbReference>
<dbReference type="InterPro" id="IPR011639">
    <property type="entry name" value="MethylTrfase_TaqI-like_dom"/>
</dbReference>
<organism evidence="7 8">
    <name type="scientific">Pseudonocardia hispaniensis</name>
    <dbReference type="NCBI Taxonomy" id="904933"/>
    <lineage>
        <taxon>Bacteria</taxon>
        <taxon>Bacillati</taxon>
        <taxon>Actinomycetota</taxon>
        <taxon>Actinomycetes</taxon>
        <taxon>Pseudonocardiales</taxon>
        <taxon>Pseudonocardiaceae</taxon>
        <taxon>Pseudonocardia</taxon>
    </lineage>
</organism>
<dbReference type="GO" id="GO:0008168">
    <property type="term" value="F:methyltransferase activity"/>
    <property type="evidence" value="ECO:0007669"/>
    <property type="project" value="UniProtKB-KW"/>
</dbReference>
<evidence type="ECO:0000256" key="4">
    <source>
        <dbReference type="ARBA" id="ARBA00022691"/>
    </source>
</evidence>
<evidence type="ECO:0000259" key="6">
    <source>
        <dbReference type="Pfam" id="PF07669"/>
    </source>
</evidence>
<evidence type="ECO:0000256" key="5">
    <source>
        <dbReference type="ARBA" id="ARBA00047942"/>
    </source>
</evidence>
<dbReference type="PRINTS" id="PR00507">
    <property type="entry name" value="N12N6MTFRASE"/>
</dbReference>
<gene>
    <name evidence="7" type="ORF">ACFQE5_01640</name>
</gene>
<proteinExistence type="predicted"/>
<feature type="domain" description="Type II methyltransferase M.TaqI-like" evidence="6">
    <location>
        <begin position="175"/>
        <end position="351"/>
    </location>
</feature>
<dbReference type="PROSITE" id="PS00092">
    <property type="entry name" value="N6_MTASE"/>
    <property type="match status" value="1"/>
</dbReference>
<evidence type="ECO:0000313" key="8">
    <source>
        <dbReference type="Proteomes" id="UP001596302"/>
    </source>
</evidence>
<evidence type="ECO:0000313" key="7">
    <source>
        <dbReference type="EMBL" id="MFC5992909.1"/>
    </source>
</evidence>
<dbReference type="PANTHER" id="PTHR33841">
    <property type="entry name" value="DNA METHYLTRANSFERASE YEEA-RELATED"/>
    <property type="match status" value="1"/>
</dbReference>
<dbReference type="InterPro" id="IPR050953">
    <property type="entry name" value="N4_N6_ade-DNA_methylase"/>
</dbReference>
<evidence type="ECO:0000256" key="3">
    <source>
        <dbReference type="ARBA" id="ARBA00022679"/>
    </source>
</evidence>
<protein>
    <recommendedName>
        <fullName evidence="1">site-specific DNA-methyltransferase (adenine-specific)</fullName>
        <ecNumber evidence="1">2.1.1.72</ecNumber>
    </recommendedName>
</protein>
<comment type="caution">
    <text evidence="7">The sequence shown here is derived from an EMBL/GenBank/DDBJ whole genome shotgun (WGS) entry which is preliminary data.</text>
</comment>
<dbReference type="RefSeq" id="WP_379581944.1">
    <property type="nucleotide sequence ID" value="NZ_JBHSQW010000002.1"/>
</dbReference>
<dbReference type="Proteomes" id="UP001596302">
    <property type="component" value="Unassembled WGS sequence"/>
</dbReference>
<comment type="catalytic activity">
    <reaction evidence="5">
        <text>a 2'-deoxyadenosine in DNA + S-adenosyl-L-methionine = an N(6)-methyl-2'-deoxyadenosine in DNA + S-adenosyl-L-homocysteine + H(+)</text>
        <dbReference type="Rhea" id="RHEA:15197"/>
        <dbReference type="Rhea" id="RHEA-COMP:12418"/>
        <dbReference type="Rhea" id="RHEA-COMP:12419"/>
        <dbReference type="ChEBI" id="CHEBI:15378"/>
        <dbReference type="ChEBI" id="CHEBI:57856"/>
        <dbReference type="ChEBI" id="CHEBI:59789"/>
        <dbReference type="ChEBI" id="CHEBI:90615"/>
        <dbReference type="ChEBI" id="CHEBI:90616"/>
        <dbReference type="EC" id="2.1.1.72"/>
    </reaction>
</comment>
<evidence type="ECO:0000256" key="2">
    <source>
        <dbReference type="ARBA" id="ARBA00022603"/>
    </source>
</evidence>
<keyword evidence="3" id="KW-0808">Transferase</keyword>
<keyword evidence="4" id="KW-0949">S-adenosyl-L-methionine</keyword>
<dbReference type="EC" id="2.1.1.72" evidence="1"/>
<name>A0ABW1IWP1_9PSEU</name>